<evidence type="ECO:0000313" key="2">
    <source>
        <dbReference type="EMBL" id="KRG17931.1"/>
    </source>
</evidence>
<protein>
    <submittedName>
        <fullName evidence="2">Uncharacterized protein</fullName>
    </submittedName>
</protein>
<evidence type="ECO:0000313" key="3">
    <source>
        <dbReference type="EMBL" id="MCS5709140.1"/>
    </source>
</evidence>
<evidence type="ECO:0000256" key="1">
    <source>
        <dbReference type="SAM" id="SignalP"/>
    </source>
</evidence>
<dbReference type="RefSeq" id="WP_057624995.1">
    <property type="nucleotide sequence ID" value="NZ_LKHV02000001.1"/>
</dbReference>
<accession>A0A0Q9YB76</accession>
<reference evidence="3" key="2">
    <citation type="journal article" date="2016" name="Genome Announc.">
        <title>Draft Genome Sequences of Two Novel Amoeba-Resistant Intranuclear Bacteria, 'Candidatus Berkiella cookevillensis' and 'Candidatus Berkiella aquae'.</title>
        <authorList>
            <person name="Mehari Y.T."/>
            <person name="Arivett B.A."/>
            <person name="Farone A.L."/>
            <person name="Gunderson J.H."/>
            <person name="Farone M.B."/>
        </authorList>
    </citation>
    <scope>NUCLEOTIDE SEQUENCE</scope>
    <source>
        <strain evidence="3">CC99</strain>
    </source>
</reference>
<comment type="caution">
    <text evidence="2">The sequence shown here is derived from an EMBL/GenBank/DDBJ whole genome shotgun (WGS) entry which is preliminary data.</text>
</comment>
<keyword evidence="1" id="KW-0732">Signal</keyword>
<reference evidence="3" key="3">
    <citation type="submission" date="2021-06" db="EMBL/GenBank/DDBJ databases">
        <title>Genomic Description and Analysis of Intracellular Bacteria, Candidatus Berkiella cookevillensis and Candidatus Berkiella aquae.</title>
        <authorList>
            <person name="Kidane D.T."/>
            <person name="Mehari Y.T."/>
            <person name="Rice F.C."/>
            <person name="Arivett B.A."/>
            <person name="Farone A.L."/>
            <person name="Berk S.G."/>
            <person name="Farone M.B."/>
        </authorList>
    </citation>
    <scope>NUCLEOTIDE SEQUENCE</scope>
    <source>
        <strain evidence="3">CC99</strain>
    </source>
</reference>
<proteinExistence type="predicted"/>
<feature type="chain" id="PRO_5043129590" evidence="1">
    <location>
        <begin position="21"/>
        <end position="402"/>
    </location>
</feature>
<name>A0A0Q9YB76_9GAMM</name>
<dbReference type="OrthoDB" id="2596042at2"/>
<feature type="signal peptide" evidence="1">
    <location>
        <begin position="1"/>
        <end position="20"/>
    </location>
</feature>
<dbReference type="AlphaFoldDB" id="A0A0Q9YB76"/>
<sequence>MRRFLKYILVLFTFSQAVQATEDADSFFLLDVEKECVSTDYLVNHDLKEYKHSPTIIPEGQFVIFDSDKNFISDIKNIKDLEEKTKNLFTKYDQPNAQQFHEELMNYITPQALISALESVLENDKLLDEMAARSYIHVTGFTKIVLVTGPKDKEYKVRLHLWWPNAEKDTTKLVVEDKHAHKWSFASKMYSGSFEDQLYLINDVRPDEKMVYDKFIEKVNALSKEEQKKVFDSISIIEMSMYGMTRFQKEKFRCSVDKGSVLTKEDIMKKFDLSEKDFFDVISVHESYVTLPNVSGQYGLKKIGLKHLGFPVVHEIKEGQSYFHHYTLAHRLISDPEDMIATLIITAPPVESAEPYLLMRGEEGEDITKNAPILSKERLISEIKMAIEHFKKLEAKEAKIVH</sequence>
<dbReference type="EMBL" id="LKHV01000010">
    <property type="protein sequence ID" value="KRG17931.1"/>
    <property type="molecule type" value="Genomic_DNA"/>
</dbReference>
<evidence type="ECO:0000313" key="4">
    <source>
        <dbReference type="Proteomes" id="UP000051494"/>
    </source>
</evidence>
<organism evidence="2">
    <name type="scientific">Candidatus Berkiella cookevillensis</name>
    <dbReference type="NCBI Taxonomy" id="437022"/>
    <lineage>
        <taxon>Bacteria</taxon>
        <taxon>Pseudomonadati</taxon>
        <taxon>Pseudomonadota</taxon>
        <taxon>Gammaproteobacteria</taxon>
        <taxon>Candidatus Berkiellales</taxon>
        <taxon>Candidatus Berkiellaceae</taxon>
        <taxon>Candidatus Berkiella</taxon>
    </lineage>
</organism>
<dbReference type="EMBL" id="LKHV02000001">
    <property type="protein sequence ID" value="MCS5709140.1"/>
    <property type="molecule type" value="Genomic_DNA"/>
</dbReference>
<reference evidence="2" key="1">
    <citation type="submission" date="2015-09" db="EMBL/GenBank/DDBJ databases">
        <title>Draft Genome Sequences of Two Novel Amoeba-resistant Intranuclear Bacteria, Candidatus Berkiella cookevillensis and Candidatus Berkiella aquae.</title>
        <authorList>
            <person name="Mehari Y.T."/>
            <person name="Arivett B.A."/>
            <person name="Farone A.L."/>
            <person name="Gunderson J.H."/>
            <person name="Farone M.B."/>
        </authorList>
    </citation>
    <scope>NUCLEOTIDE SEQUENCE [LARGE SCALE GENOMIC DNA]</scope>
    <source>
        <strain evidence="2">CC99</strain>
    </source>
</reference>
<keyword evidence="4" id="KW-1185">Reference proteome</keyword>
<gene>
    <name evidence="3" type="ORF">CC99x_009505</name>
    <name evidence="2" type="ORF">CC99x_01887</name>
</gene>
<dbReference type="Proteomes" id="UP000051494">
    <property type="component" value="Unassembled WGS sequence"/>
</dbReference>